<dbReference type="GO" id="GO:0003676">
    <property type="term" value="F:nucleic acid binding"/>
    <property type="evidence" value="ECO:0007669"/>
    <property type="project" value="InterPro"/>
</dbReference>
<dbReference type="InterPro" id="IPR029063">
    <property type="entry name" value="SAM-dependent_MTases_sf"/>
</dbReference>
<dbReference type="OrthoDB" id="9803017at2"/>
<dbReference type="CDD" id="cd02440">
    <property type="entry name" value="AdoMet_MTases"/>
    <property type="match status" value="1"/>
</dbReference>
<dbReference type="SUPFAM" id="SSF53335">
    <property type="entry name" value="S-adenosyl-L-methionine-dependent methyltransferases"/>
    <property type="match status" value="1"/>
</dbReference>
<dbReference type="GO" id="GO:0031167">
    <property type="term" value="P:rRNA methylation"/>
    <property type="evidence" value="ECO:0007669"/>
    <property type="project" value="InterPro"/>
</dbReference>
<dbReference type="EMBL" id="JNAH01000005">
    <property type="protein sequence ID" value="KGF87399.1"/>
    <property type="molecule type" value="Genomic_DNA"/>
</dbReference>
<gene>
    <name evidence="3" type="ORF">EU91_1129</name>
</gene>
<dbReference type="NCBIfam" id="TIGR00095">
    <property type="entry name" value="16S rRNA (guanine(966)-N(2))-methyltransferase RsmD"/>
    <property type="match status" value="1"/>
</dbReference>
<evidence type="ECO:0000256" key="2">
    <source>
        <dbReference type="ARBA" id="ARBA00022679"/>
    </source>
</evidence>
<evidence type="ECO:0000313" key="4">
    <source>
        <dbReference type="Proteomes" id="UP000030598"/>
    </source>
</evidence>
<reference evidence="4" key="1">
    <citation type="journal article" date="2014" name="Sci. Data">
        <title>Genomes of diverse isolates of the marine cyanobacterium Prochlorococcus.</title>
        <authorList>
            <person name="Biller S."/>
            <person name="Berube P."/>
            <person name="Thompson J."/>
            <person name="Kelly L."/>
            <person name="Roggensack S."/>
            <person name="Awad L."/>
            <person name="Roache-Johnson K."/>
            <person name="Ding H."/>
            <person name="Giovannoni S.J."/>
            <person name="Moore L.R."/>
            <person name="Chisholm S.W."/>
        </authorList>
    </citation>
    <scope>NUCLEOTIDE SEQUENCE [LARGE SCALE GENOMIC DNA]</scope>
    <source>
        <strain evidence="4">GP2</strain>
    </source>
</reference>
<dbReference type="PROSITE" id="PS00092">
    <property type="entry name" value="N6_MTASE"/>
    <property type="match status" value="1"/>
</dbReference>
<dbReference type="EC" id="2.1.1.-" evidence="3"/>
<comment type="caution">
    <text evidence="3">The sequence shown here is derived from an EMBL/GenBank/DDBJ whole genome shotgun (WGS) entry which is preliminary data.</text>
</comment>
<dbReference type="RefSeq" id="WP_032524618.1">
    <property type="nucleotide sequence ID" value="NZ_CP138934.1"/>
</dbReference>
<proteinExistence type="predicted"/>
<protein>
    <submittedName>
        <fullName evidence="3">Ribosomal RNA small subunit methyltransferase D</fullName>
        <ecNumber evidence="3">2.1.1.-</ecNumber>
    </submittedName>
</protein>
<dbReference type="eggNOG" id="COG0742">
    <property type="taxonomic scope" value="Bacteria"/>
</dbReference>
<dbReference type="AlphaFoldDB" id="A0A0A1ZGS2"/>
<organism evidence="3 4">
    <name type="scientific">Prochlorococcus marinus str. GP2</name>
    <dbReference type="NCBI Taxonomy" id="59925"/>
    <lineage>
        <taxon>Bacteria</taxon>
        <taxon>Bacillati</taxon>
        <taxon>Cyanobacteriota</taxon>
        <taxon>Cyanophyceae</taxon>
        <taxon>Synechococcales</taxon>
        <taxon>Prochlorococcaceae</taxon>
        <taxon>Prochlorococcus</taxon>
    </lineage>
</organism>
<evidence type="ECO:0000256" key="1">
    <source>
        <dbReference type="ARBA" id="ARBA00022603"/>
    </source>
</evidence>
<dbReference type="InterPro" id="IPR002052">
    <property type="entry name" value="DNA_methylase_N6_adenine_CS"/>
</dbReference>
<keyword evidence="2 3" id="KW-0808">Transferase</keyword>
<dbReference type="GO" id="GO:0008168">
    <property type="term" value="F:methyltransferase activity"/>
    <property type="evidence" value="ECO:0007669"/>
    <property type="project" value="UniProtKB-KW"/>
</dbReference>
<accession>A0A0A1ZGS2</accession>
<dbReference type="Gene3D" id="3.40.50.150">
    <property type="entry name" value="Vaccinia Virus protein VP39"/>
    <property type="match status" value="1"/>
</dbReference>
<dbReference type="PIRSF" id="PIRSF004553">
    <property type="entry name" value="CHP00095"/>
    <property type="match status" value="1"/>
</dbReference>
<dbReference type="InterPro" id="IPR004398">
    <property type="entry name" value="RNA_MeTrfase_RsmD"/>
</dbReference>
<evidence type="ECO:0000313" key="3">
    <source>
        <dbReference type="EMBL" id="KGF87399.1"/>
    </source>
</evidence>
<sequence length="199" mass="23087">MKTNLRLIGGKKLQSPNNSYTRPTTLRVREAIFNILNKRVENSNWLDLFSGTGAISCEAYNHGASKIIAIEKNKINSKICLENLLSLENIENRRKDIEVICKDVLKWTKPNYERNLSSRNMDLNKLKFDFVYLDPPYDADSHELVLNQLFNCNLLKKDSTVICEHSPNLFIKKSTLWETIDIRNYGQSRLTFLINVQHP</sequence>
<dbReference type="Proteomes" id="UP000030598">
    <property type="component" value="Unassembled WGS sequence"/>
</dbReference>
<dbReference type="STRING" id="59925.EU91_1129"/>
<dbReference type="PANTHER" id="PTHR43542">
    <property type="entry name" value="METHYLTRANSFERASE"/>
    <property type="match status" value="1"/>
</dbReference>
<name>A0A0A1ZGS2_PROMR</name>
<keyword evidence="1 3" id="KW-0489">Methyltransferase</keyword>
<dbReference type="Pfam" id="PF03602">
    <property type="entry name" value="Cons_hypoth95"/>
    <property type="match status" value="1"/>
</dbReference>
<dbReference type="PANTHER" id="PTHR43542:SF1">
    <property type="entry name" value="METHYLTRANSFERASE"/>
    <property type="match status" value="1"/>
</dbReference>